<evidence type="ECO:0000256" key="4">
    <source>
        <dbReference type="PROSITE-ProRule" id="PRU00335"/>
    </source>
</evidence>
<name>A0A1H0B932_ALLAB</name>
<dbReference type="GO" id="GO:0000976">
    <property type="term" value="F:transcription cis-regulatory region binding"/>
    <property type="evidence" value="ECO:0007669"/>
    <property type="project" value="TreeGrafter"/>
</dbReference>
<dbReference type="SUPFAM" id="SSF46689">
    <property type="entry name" value="Homeodomain-like"/>
    <property type="match status" value="1"/>
</dbReference>
<dbReference type="EMBL" id="LT629701">
    <property type="protein sequence ID" value="SDN42121.1"/>
    <property type="molecule type" value="Genomic_DNA"/>
</dbReference>
<dbReference type="InterPro" id="IPR025996">
    <property type="entry name" value="MT1864/Rv1816-like_C"/>
</dbReference>
<dbReference type="STRING" id="211114.SAMN04489726_6541"/>
<dbReference type="eggNOG" id="COG1309">
    <property type="taxonomic scope" value="Bacteria"/>
</dbReference>
<sequence length="199" mass="21510">MPRPKVHDEALRARLLDRAAETLSTDGPDGLSLRKLAADAGTSTTAVYSLFGGKPALLRELYLEAFRRFGERLSTVENSGNPVEDLVRLGLAYRESARADPHLYAIMFSTVVPGFEPDQEAIRQAVATLRPLMDMVAAGIASGHFAGYRAEEIAVGSWGLVHGLVSLEVRGHLPPGIDVTANFETVLRAQARGWCTAPE</sequence>
<gene>
    <name evidence="6" type="ORF">SAMN04489726_6541</name>
</gene>
<feature type="DNA-binding region" description="H-T-H motif" evidence="4">
    <location>
        <begin position="32"/>
        <end position="51"/>
    </location>
</feature>
<dbReference type="Pfam" id="PF13305">
    <property type="entry name" value="TetR_C_33"/>
    <property type="match status" value="1"/>
</dbReference>
<organism evidence="6 7">
    <name type="scientific">Allokutzneria albata</name>
    <name type="common">Kibdelosporangium albatum</name>
    <dbReference type="NCBI Taxonomy" id="211114"/>
    <lineage>
        <taxon>Bacteria</taxon>
        <taxon>Bacillati</taxon>
        <taxon>Actinomycetota</taxon>
        <taxon>Actinomycetes</taxon>
        <taxon>Pseudonocardiales</taxon>
        <taxon>Pseudonocardiaceae</taxon>
        <taxon>Allokutzneria</taxon>
    </lineage>
</organism>
<evidence type="ECO:0000259" key="5">
    <source>
        <dbReference type="PROSITE" id="PS50977"/>
    </source>
</evidence>
<accession>A0A1H0B932</accession>
<proteinExistence type="predicted"/>
<evidence type="ECO:0000256" key="3">
    <source>
        <dbReference type="ARBA" id="ARBA00023163"/>
    </source>
</evidence>
<dbReference type="InterPro" id="IPR050109">
    <property type="entry name" value="HTH-type_TetR-like_transc_reg"/>
</dbReference>
<dbReference type="AlphaFoldDB" id="A0A1H0B932"/>
<dbReference type="SUPFAM" id="SSF48498">
    <property type="entry name" value="Tetracyclin repressor-like, C-terminal domain"/>
    <property type="match status" value="1"/>
</dbReference>
<reference evidence="6 7" key="1">
    <citation type="submission" date="2016-10" db="EMBL/GenBank/DDBJ databases">
        <authorList>
            <person name="de Groot N.N."/>
        </authorList>
    </citation>
    <scope>NUCLEOTIDE SEQUENCE [LARGE SCALE GENOMIC DNA]</scope>
    <source>
        <strain evidence="6 7">DSM 44149</strain>
    </source>
</reference>
<evidence type="ECO:0000313" key="6">
    <source>
        <dbReference type="EMBL" id="SDN42121.1"/>
    </source>
</evidence>
<feature type="domain" description="HTH tetR-type" evidence="5">
    <location>
        <begin position="9"/>
        <end position="69"/>
    </location>
</feature>
<dbReference type="InterPro" id="IPR001647">
    <property type="entry name" value="HTH_TetR"/>
</dbReference>
<dbReference type="Gene3D" id="1.10.357.10">
    <property type="entry name" value="Tetracycline Repressor, domain 2"/>
    <property type="match status" value="1"/>
</dbReference>
<dbReference type="PANTHER" id="PTHR30055:SF209">
    <property type="entry name" value="POSSIBLE TRANSCRIPTIONAL REGULATORY PROTEIN (PROBABLY TETR-FAMILY)"/>
    <property type="match status" value="1"/>
</dbReference>
<keyword evidence="7" id="KW-1185">Reference proteome</keyword>
<keyword evidence="2 4" id="KW-0238">DNA-binding</keyword>
<dbReference type="OrthoDB" id="4709966at2"/>
<dbReference type="PROSITE" id="PS50977">
    <property type="entry name" value="HTH_TETR_2"/>
    <property type="match status" value="1"/>
</dbReference>
<protein>
    <submittedName>
        <fullName evidence="6">DNA-binding transcriptional regulator, AcrR family</fullName>
    </submittedName>
</protein>
<dbReference type="GO" id="GO:0003700">
    <property type="term" value="F:DNA-binding transcription factor activity"/>
    <property type="evidence" value="ECO:0007669"/>
    <property type="project" value="TreeGrafter"/>
</dbReference>
<keyword evidence="1" id="KW-0805">Transcription regulation</keyword>
<dbReference type="InterPro" id="IPR009057">
    <property type="entry name" value="Homeodomain-like_sf"/>
</dbReference>
<evidence type="ECO:0000256" key="2">
    <source>
        <dbReference type="ARBA" id="ARBA00023125"/>
    </source>
</evidence>
<keyword evidence="3" id="KW-0804">Transcription</keyword>
<dbReference type="RefSeq" id="WP_030426910.1">
    <property type="nucleotide sequence ID" value="NZ_JOEF01000001.1"/>
</dbReference>
<evidence type="ECO:0000313" key="7">
    <source>
        <dbReference type="Proteomes" id="UP000183376"/>
    </source>
</evidence>
<dbReference type="PANTHER" id="PTHR30055">
    <property type="entry name" value="HTH-TYPE TRANSCRIPTIONAL REGULATOR RUTR"/>
    <property type="match status" value="1"/>
</dbReference>
<dbReference type="Proteomes" id="UP000183376">
    <property type="component" value="Chromosome I"/>
</dbReference>
<dbReference type="Pfam" id="PF00440">
    <property type="entry name" value="TetR_N"/>
    <property type="match status" value="1"/>
</dbReference>
<evidence type="ECO:0000256" key="1">
    <source>
        <dbReference type="ARBA" id="ARBA00023015"/>
    </source>
</evidence>
<dbReference type="InterPro" id="IPR036271">
    <property type="entry name" value="Tet_transcr_reg_TetR-rel_C_sf"/>
</dbReference>